<dbReference type="InterPro" id="IPR025178">
    <property type="entry name" value="Lnb_N"/>
</dbReference>
<accession>A0A328C903</accession>
<gene>
    <name evidence="4" type="ORF">DL240_13945</name>
</gene>
<reference evidence="4 5" key="1">
    <citation type="submission" date="2018-05" db="EMBL/GenBank/DDBJ databases">
        <title>Lujinxingia marina gen. nov. sp. nov., a new facultative anaerobic member of the class Deltaproteobacteria, and proposal of Lujinxingaceae fam. nov.</title>
        <authorList>
            <person name="Li C.-M."/>
        </authorList>
    </citation>
    <scope>NUCLEOTIDE SEQUENCE [LARGE SCALE GENOMIC DNA]</scope>
    <source>
        <strain evidence="4 5">B210</strain>
    </source>
</reference>
<protein>
    <recommendedName>
        <fullName evidence="3">Lnb N-terminal periplasmic domain-containing protein</fullName>
    </recommendedName>
</protein>
<dbReference type="EMBL" id="QHKO01000006">
    <property type="protein sequence ID" value="RAL21229.1"/>
    <property type="molecule type" value="Genomic_DNA"/>
</dbReference>
<dbReference type="Proteomes" id="UP000249169">
    <property type="component" value="Unassembled WGS sequence"/>
</dbReference>
<evidence type="ECO:0000259" key="3">
    <source>
        <dbReference type="Pfam" id="PF13387"/>
    </source>
</evidence>
<feature type="chain" id="PRO_5016279334" description="Lnb N-terminal periplasmic domain-containing protein" evidence="2">
    <location>
        <begin position="20"/>
        <end position="939"/>
    </location>
</feature>
<evidence type="ECO:0000256" key="2">
    <source>
        <dbReference type="SAM" id="SignalP"/>
    </source>
</evidence>
<name>A0A328C903_9DELT</name>
<comment type="caution">
    <text evidence="4">The sequence shown here is derived from an EMBL/GenBank/DDBJ whole genome shotgun (WGS) entry which is preliminary data.</text>
</comment>
<dbReference type="Pfam" id="PF13387">
    <property type="entry name" value="Lnb_N"/>
    <property type="match status" value="1"/>
</dbReference>
<feature type="compositionally biased region" description="Low complexity" evidence="1">
    <location>
        <begin position="22"/>
        <end position="31"/>
    </location>
</feature>
<evidence type="ECO:0000313" key="5">
    <source>
        <dbReference type="Proteomes" id="UP000249169"/>
    </source>
</evidence>
<feature type="signal peptide" evidence="2">
    <location>
        <begin position="1"/>
        <end position="19"/>
    </location>
</feature>
<proteinExistence type="predicted"/>
<sequence>MLVALSAWLCAGLASEARAQPPAALAEAPRPSETPAASRASERLRDDFRIHVAPSPHWKPGELEAFEAGLRALPRSLSRELRHNEVHLVRRESHCLFGMGRYSQACPTFSSDHRTFYVYESPPLLGDGPVQAYAVLTADEQRELQLRRAAVHLAMTLEDGSRGWSRDFRWQRINGWHRKMRSGPHNQDPWGYQRPMGMRSAHLDLVTFAEAYFVRPEDLLLERVAEPGMGARLEELDPNMTLSCQHFTASRALNTFIGEMDPAWREPERSLPRSQLSGQSCPAFEQWARVDDLAGFDVLLAAATSRPQSLYGHLLLHVKYKGGGLVRSEGFEPVYQFGAVTDANVDPVDYLVRGLLGGFPTVLELNSFRGVDRLILQYEQRNLRRYSLQLSPEQSRRLLERIWETERRVRYPYRFLSDNCASFLIDLMEPALEVDLPRERSGIVMPTDVLDTLATIENGAQGRLLIKRPDTLRSGREVAREAAQTRRALMMSLADAIDADRTQREDFDILLDALEAPEPEVRAGAYTRLEALFDALAQRHPDRVQMLLDTLYNSVLVERFYMDNAHYARRALLYAAQGPGPKLSLDEILERRRQLYEDEDLVARAEAQAHWAAHTRITLDPSTVAWSPDQQAVLDQEARTRQTYLKALQTQSALIERHLPDWDGVAFLDARAQDYLERMQALDARSWRPSGRHRVRLSGATNTGMRANLQFSYSTIEDRLGEVRQRGYRGDIESRVLGLDLIAEPGPDLQSSLESLQAELVLFRYASLQRTYGAVRRSLLDALGWGLDLRLRHDGRRDLYYNLTLSPSLLLPIWRARDDVNHLVAGLGIHAALDGHRSTALLGGAELQLRAQVHLFGSYTNVLRLWATSAQVASLPGGWRYDLHAGAAAEFRLWEYGETPLVAGPFIDALFTNRDYRPESADEAYFSSWRAGVRVELPF</sequence>
<keyword evidence="5" id="KW-1185">Reference proteome</keyword>
<organism evidence="4 5">
    <name type="scientific">Lujinxingia litoralis</name>
    <dbReference type="NCBI Taxonomy" id="2211119"/>
    <lineage>
        <taxon>Bacteria</taxon>
        <taxon>Deltaproteobacteria</taxon>
        <taxon>Bradymonadales</taxon>
        <taxon>Lujinxingiaceae</taxon>
        <taxon>Lujinxingia</taxon>
    </lineage>
</organism>
<feature type="domain" description="Lnb N-terminal periplasmic" evidence="3">
    <location>
        <begin position="284"/>
        <end position="450"/>
    </location>
</feature>
<keyword evidence="2" id="KW-0732">Signal</keyword>
<evidence type="ECO:0000256" key="1">
    <source>
        <dbReference type="SAM" id="MobiDB-lite"/>
    </source>
</evidence>
<dbReference type="AlphaFoldDB" id="A0A328C903"/>
<feature type="region of interest" description="Disordered" evidence="1">
    <location>
        <begin position="22"/>
        <end position="41"/>
    </location>
</feature>
<evidence type="ECO:0000313" key="4">
    <source>
        <dbReference type="EMBL" id="RAL21229.1"/>
    </source>
</evidence>